<organism evidence="1 2">
    <name type="scientific">Thecamonas trahens ATCC 50062</name>
    <dbReference type="NCBI Taxonomy" id="461836"/>
    <lineage>
        <taxon>Eukaryota</taxon>
        <taxon>Apusozoa</taxon>
        <taxon>Apusomonadida</taxon>
        <taxon>Apusomonadidae</taxon>
        <taxon>Thecamonas</taxon>
    </lineage>
</organism>
<dbReference type="Proteomes" id="UP000054408">
    <property type="component" value="Unassembled WGS sequence"/>
</dbReference>
<dbReference type="RefSeq" id="XP_013760377.1">
    <property type="nucleotide sequence ID" value="XM_013904923.1"/>
</dbReference>
<evidence type="ECO:0000313" key="1">
    <source>
        <dbReference type="EMBL" id="KNC46602.1"/>
    </source>
</evidence>
<protein>
    <submittedName>
        <fullName evidence="1">Uncharacterized protein</fullName>
    </submittedName>
</protein>
<accession>A0A0L0D2R7</accession>
<keyword evidence="2" id="KW-1185">Reference proteome</keyword>
<evidence type="ECO:0000313" key="2">
    <source>
        <dbReference type="Proteomes" id="UP000054408"/>
    </source>
</evidence>
<dbReference type="EMBL" id="GL349443">
    <property type="protein sequence ID" value="KNC46602.1"/>
    <property type="molecule type" value="Genomic_DNA"/>
</dbReference>
<reference evidence="1 2" key="1">
    <citation type="submission" date="2010-05" db="EMBL/GenBank/DDBJ databases">
        <title>The Genome Sequence of Thecamonas trahens ATCC 50062.</title>
        <authorList>
            <consortium name="The Broad Institute Genome Sequencing Platform"/>
            <person name="Russ C."/>
            <person name="Cuomo C."/>
            <person name="Shea T."/>
            <person name="Young S.K."/>
            <person name="Zeng Q."/>
            <person name="Koehrsen M."/>
            <person name="Haas B."/>
            <person name="Borodovsky M."/>
            <person name="Guigo R."/>
            <person name="Alvarado L."/>
            <person name="Berlin A."/>
            <person name="Bochicchio J."/>
            <person name="Borenstein D."/>
            <person name="Chapman S."/>
            <person name="Chen Z."/>
            <person name="Freedman E."/>
            <person name="Gellesch M."/>
            <person name="Goldberg J."/>
            <person name="Griggs A."/>
            <person name="Gujja S."/>
            <person name="Heilman E."/>
            <person name="Heiman D."/>
            <person name="Hepburn T."/>
            <person name="Howarth C."/>
            <person name="Jen D."/>
            <person name="Larson L."/>
            <person name="Mehta T."/>
            <person name="Park D."/>
            <person name="Pearson M."/>
            <person name="Roberts A."/>
            <person name="Saif S."/>
            <person name="Shenoy N."/>
            <person name="Sisk P."/>
            <person name="Stolte C."/>
            <person name="Sykes S."/>
            <person name="Thomson T."/>
            <person name="Walk T."/>
            <person name="White J."/>
            <person name="Yandava C."/>
            <person name="Burger G."/>
            <person name="Gray M.W."/>
            <person name="Holland P.W.H."/>
            <person name="King N."/>
            <person name="Lang F.B.F."/>
            <person name="Roger A.J."/>
            <person name="Ruiz-Trillo I."/>
            <person name="Lander E."/>
            <person name="Nusbaum C."/>
        </authorList>
    </citation>
    <scope>NUCLEOTIDE SEQUENCE [LARGE SCALE GENOMIC DNA]</scope>
    <source>
        <strain evidence="1 2">ATCC 50062</strain>
    </source>
</reference>
<gene>
    <name evidence="1" type="ORF">AMSG_03039</name>
</gene>
<name>A0A0L0D2R7_THETB</name>
<proteinExistence type="predicted"/>
<sequence length="97" mass="10873">MSKIGNLMGMIKRGFACFESLGCGACKKCKGPSSFFKSPFPTPKQPEVKNTGMIAIKIHHSSGNWQVTGINRYYDEVATNKRFKKGYDLIPESFEFL</sequence>
<dbReference type="GeneID" id="25562676"/>
<dbReference type="AlphaFoldDB" id="A0A0L0D2R7"/>